<dbReference type="OrthoDB" id="43304at2157"/>
<dbReference type="HOGENOM" id="CLU_157709_0_0_2"/>
<evidence type="ECO:0000313" key="2">
    <source>
        <dbReference type="EMBL" id="EHP69600.1"/>
    </source>
</evidence>
<evidence type="ECO:0000256" key="1">
    <source>
        <dbReference type="SAM" id="MobiDB-lite"/>
    </source>
</evidence>
<accession>H2C723</accession>
<dbReference type="eggNOG" id="arCOG04224">
    <property type="taxonomic scope" value="Archaea"/>
</dbReference>
<keyword evidence="3" id="KW-1185">Reference proteome</keyword>
<dbReference type="RefSeq" id="WP_009073818.1">
    <property type="nucleotide sequence ID" value="NZ_JH597768.1"/>
</dbReference>
<gene>
    <name evidence="2" type="ORF">MetMK1DRAFT_00023700</name>
</gene>
<dbReference type="STRING" id="671065.MetMK1DRAFT_00023700"/>
<feature type="region of interest" description="Disordered" evidence="1">
    <location>
        <begin position="23"/>
        <end position="43"/>
    </location>
</feature>
<reference evidence="2 3" key="1">
    <citation type="submission" date="2012-01" db="EMBL/GenBank/DDBJ databases">
        <title>Improved High-Quality Draft sequence of Metallosphaera yellowstonensis MK1.</title>
        <authorList>
            <consortium name="US DOE Joint Genome Institute"/>
            <person name="Lucas S."/>
            <person name="Han J."/>
            <person name="Cheng J.-F."/>
            <person name="Goodwin L."/>
            <person name="Pitluck S."/>
            <person name="Peters L."/>
            <person name="Teshima H."/>
            <person name="Detter J.C."/>
            <person name="Han C."/>
            <person name="Tapia R."/>
            <person name="Land M."/>
            <person name="Hauser L."/>
            <person name="Kyrpides N."/>
            <person name="Kozubal M."/>
            <person name="Macur R.E."/>
            <person name="Jay Z."/>
            <person name="Inskeep W."/>
            <person name="Woyke T."/>
        </authorList>
    </citation>
    <scope>NUCLEOTIDE SEQUENCE [LARGE SCALE GENOMIC DNA]</scope>
    <source>
        <strain evidence="2 3">MK1</strain>
    </source>
</reference>
<evidence type="ECO:0000313" key="3">
    <source>
        <dbReference type="Proteomes" id="UP000003980"/>
    </source>
</evidence>
<name>H2C723_9CREN</name>
<dbReference type="EMBL" id="JH597768">
    <property type="protein sequence ID" value="EHP69600.1"/>
    <property type="molecule type" value="Genomic_DNA"/>
</dbReference>
<protein>
    <submittedName>
        <fullName evidence="2">Uncharacterized protein</fullName>
    </submittedName>
</protein>
<sequence length="116" mass="12828">MSSEETKGEKKADIKSLVNIIPPASSLRGSGKEAPKEKRVKVRRRAEVKEGTVLVSLKLAKSMGVNQDVEISVKGKRMRFKAIPQESLPEIEVWANPQDMIKLGLEDNSTVTLRSV</sequence>
<organism evidence="2 3">
    <name type="scientific">Metallosphaera yellowstonensis MK1</name>
    <dbReference type="NCBI Taxonomy" id="671065"/>
    <lineage>
        <taxon>Archaea</taxon>
        <taxon>Thermoproteota</taxon>
        <taxon>Thermoprotei</taxon>
        <taxon>Sulfolobales</taxon>
        <taxon>Sulfolobaceae</taxon>
        <taxon>Metallosphaera</taxon>
    </lineage>
</organism>
<proteinExistence type="predicted"/>
<dbReference type="Proteomes" id="UP000003980">
    <property type="component" value="Unassembled WGS sequence"/>
</dbReference>
<dbReference type="AlphaFoldDB" id="H2C723"/>